<protein>
    <recommendedName>
        <fullName evidence="2">Phage capsid-like C-terminal domain-containing protein</fullName>
    </recommendedName>
</protein>
<evidence type="ECO:0000259" key="2">
    <source>
        <dbReference type="Pfam" id="PF05065"/>
    </source>
</evidence>
<dbReference type="InterPro" id="IPR024455">
    <property type="entry name" value="Phage_capsid"/>
</dbReference>
<gene>
    <name evidence="3" type="ORF">BED47_00750</name>
</gene>
<keyword evidence="4" id="KW-1185">Reference proteome</keyword>
<evidence type="ECO:0000313" key="4">
    <source>
        <dbReference type="Proteomes" id="UP000094580"/>
    </source>
</evidence>
<comment type="subcellular location">
    <subcellularLocation>
        <location evidence="1">Virion</location>
    </subcellularLocation>
</comment>
<dbReference type="InterPro" id="IPR054612">
    <property type="entry name" value="Phage_capsid-like_C"/>
</dbReference>
<organism evidence="3 4">
    <name type="scientific">Gottfriedia luciferensis</name>
    <dbReference type="NCBI Taxonomy" id="178774"/>
    <lineage>
        <taxon>Bacteria</taxon>
        <taxon>Bacillati</taxon>
        <taxon>Bacillota</taxon>
        <taxon>Bacilli</taxon>
        <taxon>Bacillales</taxon>
        <taxon>Bacillaceae</taxon>
        <taxon>Gottfriedia</taxon>
    </lineage>
</organism>
<dbReference type="Pfam" id="PF05065">
    <property type="entry name" value="Phage_capsid"/>
    <property type="match status" value="1"/>
</dbReference>
<evidence type="ECO:0000313" key="3">
    <source>
        <dbReference type="EMBL" id="ODG93731.1"/>
    </source>
</evidence>
<dbReference type="EMBL" id="MDKC01000001">
    <property type="protein sequence ID" value="ODG93731.1"/>
    <property type="molecule type" value="Genomic_DNA"/>
</dbReference>
<dbReference type="RefSeq" id="WP_069031916.1">
    <property type="nucleotide sequence ID" value="NZ_MDKC01000001.1"/>
</dbReference>
<feature type="domain" description="Phage capsid-like C-terminal" evidence="2">
    <location>
        <begin position="103"/>
        <end position="372"/>
    </location>
</feature>
<reference evidence="3 4" key="1">
    <citation type="submission" date="2016-07" db="EMBL/GenBank/DDBJ databases">
        <authorList>
            <person name="Townsley L."/>
            <person name="Shank E.A."/>
        </authorList>
    </citation>
    <scope>NUCLEOTIDE SEQUENCE [LARGE SCALE GENOMIC DNA]</scope>
    <source>
        <strain evidence="3 4">CH01</strain>
    </source>
</reference>
<evidence type="ECO:0000256" key="1">
    <source>
        <dbReference type="ARBA" id="ARBA00004328"/>
    </source>
</evidence>
<comment type="caution">
    <text evidence="3">The sequence shown here is derived from an EMBL/GenBank/DDBJ whole genome shotgun (WGS) entry which is preliminary data.</text>
</comment>
<dbReference type="SUPFAM" id="SSF56563">
    <property type="entry name" value="Major capsid protein gp5"/>
    <property type="match status" value="1"/>
</dbReference>
<sequence>MKTLLEKRNNLLDEMDAILNKAKGETRSFSEEESARFDAIKVEVAQIDKTLAAEEEARSFEKKVVVTLSAEEKRALEIEKEERAFAEFVKEGRAANLPQGTNGSVIPKTIANQIIDKVKNLSPVLSKATIYKVKGSLSIPVYDYTQHTTAYQGAEFTAITASAGTFSSVDLSGFVIGSLALISKKLANNTEIDVIPFIVNEIAKSIANFLEKELVAGAGTNMKGLAQNTVLFNGATTQVITPQELINMKAKVPQVYQQDAGWIMHPDTFAYLQGLTAGAGNNTLLFGNDLSRDGGMTMLSKPVYLSENMPVYTTVGAKSIHYGDFSGLAVKIASDVQMQVLLEKYADQNAIGCLAFGEYDSSIAETQKFITYVSK</sequence>
<accession>A0ABX2ZX18</accession>
<dbReference type="Gene3D" id="3.30.2400.10">
    <property type="entry name" value="Major capsid protein gp5"/>
    <property type="match status" value="1"/>
</dbReference>
<name>A0ABX2ZX18_9BACI</name>
<dbReference type="NCBIfam" id="TIGR01554">
    <property type="entry name" value="major_cap_HK97"/>
    <property type="match status" value="1"/>
</dbReference>
<dbReference type="Gene3D" id="3.30.2320.10">
    <property type="entry name" value="hypothetical protein PF0899 domain"/>
    <property type="match status" value="1"/>
</dbReference>
<dbReference type="Proteomes" id="UP000094580">
    <property type="component" value="Unassembled WGS sequence"/>
</dbReference>
<proteinExistence type="predicted"/>